<gene>
    <name evidence="7" type="ORF">GTHE00462_LOCUS19385</name>
</gene>
<protein>
    <recommendedName>
        <fullName evidence="6">Alpha-type protein kinase domain-containing protein</fullName>
    </recommendedName>
</protein>
<dbReference type="PANTHER" id="PTHR45992">
    <property type="entry name" value="EUKARYOTIC ELONGATION FACTOR 2 KINASE-RELATED"/>
    <property type="match status" value="1"/>
</dbReference>
<dbReference type="GO" id="GO:0004674">
    <property type="term" value="F:protein serine/threonine kinase activity"/>
    <property type="evidence" value="ECO:0007669"/>
    <property type="project" value="UniProtKB-KW"/>
</dbReference>
<dbReference type="SUPFAM" id="SSF56112">
    <property type="entry name" value="Protein kinase-like (PK-like)"/>
    <property type="match status" value="1"/>
</dbReference>
<dbReference type="EMBL" id="HBKN01024896">
    <property type="protein sequence ID" value="CAE2307434.1"/>
    <property type="molecule type" value="Transcribed_RNA"/>
</dbReference>
<keyword evidence="3" id="KW-0547">Nucleotide-binding</keyword>
<evidence type="ECO:0000256" key="2">
    <source>
        <dbReference type="ARBA" id="ARBA00022679"/>
    </source>
</evidence>
<dbReference type="Gene3D" id="3.20.200.10">
    <property type="entry name" value="MHCK/EF2 kinase"/>
    <property type="match status" value="1"/>
</dbReference>
<organism evidence="7">
    <name type="scientific">Guillardia theta</name>
    <name type="common">Cryptophyte</name>
    <name type="synonym">Cryptomonas phi</name>
    <dbReference type="NCBI Taxonomy" id="55529"/>
    <lineage>
        <taxon>Eukaryota</taxon>
        <taxon>Cryptophyceae</taxon>
        <taxon>Pyrenomonadales</taxon>
        <taxon>Geminigeraceae</taxon>
        <taxon>Guillardia</taxon>
    </lineage>
</organism>
<keyword evidence="2" id="KW-0808">Transferase</keyword>
<evidence type="ECO:0000256" key="3">
    <source>
        <dbReference type="ARBA" id="ARBA00022741"/>
    </source>
</evidence>
<proteinExistence type="predicted"/>
<reference evidence="7" key="1">
    <citation type="submission" date="2021-01" db="EMBL/GenBank/DDBJ databases">
        <authorList>
            <person name="Corre E."/>
            <person name="Pelletier E."/>
            <person name="Niang G."/>
            <person name="Scheremetjew M."/>
            <person name="Finn R."/>
            <person name="Kale V."/>
            <person name="Holt S."/>
            <person name="Cochrane G."/>
            <person name="Meng A."/>
            <person name="Brown T."/>
            <person name="Cohen L."/>
        </authorList>
    </citation>
    <scope>NUCLEOTIDE SEQUENCE</scope>
    <source>
        <strain evidence="7">CCMP 2712</strain>
    </source>
</reference>
<evidence type="ECO:0000256" key="1">
    <source>
        <dbReference type="ARBA" id="ARBA00022527"/>
    </source>
</evidence>
<accession>A0A7S4KWC7</accession>
<dbReference type="InterPro" id="IPR004166">
    <property type="entry name" value="a-kinase_dom"/>
</dbReference>
<evidence type="ECO:0000259" key="6">
    <source>
        <dbReference type="PROSITE" id="PS51158"/>
    </source>
</evidence>
<dbReference type="InterPro" id="IPR051852">
    <property type="entry name" value="Alpha-type_PK"/>
</dbReference>
<dbReference type="AlphaFoldDB" id="A0A7S4KWC7"/>
<dbReference type="GO" id="GO:0005524">
    <property type="term" value="F:ATP binding"/>
    <property type="evidence" value="ECO:0007669"/>
    <property type="project" value="UniProtKB-KW"/>
</dbReference>
<feature type="domain" description="Alpha-type protein kinase" evidence="6">
    <location>
        <begin position="1"/>
        <end position="124"/>
    </location>
</feature>
<keyword evidence="1" id="KW-0723">Serine/threonine-protein kinase</keyword>
<dbReference type="SMART" id="SM00811">
    <property type="entry name" value="Alpha_kinase"/>
    <property type="match status" value="1"/>
</dbReference>
<evidence type="ECO:0000313" key="7">
    <source>
        <dbReference type="EMBL" id="CAE2307434.1"/>
    </source>
</evidence>
<evidence type="ECO:0000256" key="4">
    <source>
        <dbReference type="ARBA" id="ARBA00022777"/>
    </source>
</evidence>
<keyword evidence="5" id="KW-0067">ATP-binding</keyword>
<dbReference type="Pfam" id="PF02816">
    <property type="entry name" value="Alpha_kinase"/>
    <property type="match status" value="1"/>
</dbReference>
<sequence length="139" mass="15441">MAVKFKNSDGIIRHATIESILEGDFIKWSNNADYMKAEEDKDFSATLSAFTDWTYEITKGYLMIVDVQGIKSPSGEEFILTDPAIHCKNTDRFGGTNLGVEGMNLFFSKHKCNSMCRALKLLPHSACPGFSEHGTLPVV</sequence>
<keyword evidence="4" id="KW-0418">Kinase</keyword>
<dbReference type="InterPro" id="IPR011009">
    <property type="entry name" value="Kinase-like_dom_sf"/>
</dbReference>
<name>A0A7S4KWC7_GUITH</name>
<evidence type="ECO:0000256" key="5">
    <source>
        <dbReference type="ARBA" id="ARBA00022840"/>
    </source>
</evidence>
<dbReference type="PROSITE" id="PS51158">
    <property type="entry name" value="ALPHA_KINASE"/>
    <property type="match status" value="1"/>
</dbReference>